<evidence type="ECO:0000313" key="2">
    <source>
        <dbReference type="EMBL" id="RIB35203.1"/>
    </source>
</evidence>
<feature type="transmembrane region" description="Helical" evidence="1">
    <location>
        <begin position="6"/>
        <end position="26"/>
    </location>
</feature>
<organism evidence="2 3">
    <name type="scientific">Candidatus Nanoclepta minutus</name>
    <dbReference type="NCBI Taxonomy" id="1940235"/>
    <lineage>
        <taxon>Archaea</taxon>
        <taxon>Nanobdellota</taxon>
        <taxon>Candidatus Nanoclepta</taxon>
    </lineage>
</organism>
<evidence type="ECO:0000256" key="1">
    <source>
        <dbReference type="SAM" id="Phobius"/>
    </source>
</evidence>
<keyword evidence="1" id="KW-1133">Transmembrane helix</keyword>
<proteinExistence type="predicted"/>
<comment type="caution">
    <text evidence="2">The sequence shown here is derived from an EMBL/GenBank/DDBJ whole genome shotgun (WGS) entry which is preliminary data.</text>
</comment>
<gene>
    <name evidence="2" type="ORF">BXU00_02645</name>
</gene>
<name>A0A397WQ35_9ARCH</name>
<dbReference type="Proteomes" id="UP000266622">
    <property type="component" value="Unassembled WGS sequence"/>
</dbReference>
<protein>
    <submittedName>
        <fullName evidence="2">Uncharacterized protein</fullName>
    </submittedName>
</protein>
<accession>A0A397WQ35</accession>
<keyword evidence="1" id="KW-0812">Transmembrane</keyword>
<dbReference type="EMBL" id="MWMI01000004">
    <property type="protein sequence ID" value="RIB35203.1"/>
    <property type="molecule type" value="Genomic_DNA"/>
</dbReference>
<dbReference type="AlphaFoldDB" id="A0A397WQ35"/>
<keyword evidence="1" id="KW-0472">Membrane</keyword>
<reference evidence="2 3" key="1">
    <citation type="journal article" date="2018" name="Syst. Appl. Microbiol.">
        <title>A new symbiotic nanoarchaeote (Candidatus Nanoclepta minutus) and its host (Zestosphaera tikiterensis gen. nov., sp. nov.) from a New Zealand hot spring.</title>
        <authorList>
            <person name="St John E."/>
            <person name="Liu Y."/>
            <person name="Podar M."/>
            <person name="Stott M.B."/>
            <person name="Meneghin J."/>
            <person name="Chen Z."/>
            <person name="Lagutin K."/>
            <person name="Mitchell K."/>
            <person name="Reysenbach A.L."/>
        </authorList>
    </citation>
    <scope>NUCLEOTIDE SEQUENCE [LARGE SCALE GENOMIC DNA]</scope>
    <source>
        <strain evidence="2">NZ3</strain>
    </source>
</reference>
<evidence type="ECO:0000313" key="3">
    <source>
        <dbReference type="Proteomes" id="UP000266622"/>
    </source>
</evidence>
<sequence>MRDVSLWVEFLIYTSFTLLAISYVLYYSNIISSRERIKIDVSNIQNTLVDIYVSMITYKNCGNCLTSVSGKLPDYASLYLFNNSDIIYIMYYASYNYTPSRVYTNLTVNKMGNMFEYNFSIKVPLYFLDYSNISFSNDFCLAINTSSGRIYLSKCK</sequence>